<reference evidence="5" key="1">
    <citation type="journal article" date="2023" name="PhytoFront">
        <title>Draft Genome Resources of Seven Strains of Tilletia horrida, Causal Agent of Kernel Smut of Rice.</title>
        <authorList>
            <person name="Khanal S."/>
            <person name="Antony Babu S."/>
            <person name="Zhou X.G."/>
        </authorList>
    </citation>
    <scope>NUCLEOTIDE SEQUENCE</scope>
    <source>
        <strain evidence="5">TX6</strain>
    </source>
</reference>
<dbReference type="InterPro" id="IPR029058">
    <property type="entry name" value="AB_hydrolase_fold"/>
</dbReference>
<keyword evidence="6" id="KW-1185">Reference proteome</keyword>
<dbReference type="InterPro" id="IPR050309">
    <property type="entry name" value="Type-B_Carboxylest/Lipase"/>
</dbReference>
<evidence type="ECO:0000313" key="5">
    <source>
        <dbReference type="EMBL" id="KAK0544677.1"/>
    </source>
</evidence>
<proteinExistence type="inferred from homology"/>
<dbReference type="AlphaFoldDB" id="A0AAN6JR50"/>
<dbReference type="GO" id="GO:0016787">
    <property type="term" value="F:hydrolase activity"/>
    <property type="evidence" value="ECO:0007669"/>
    <property type="project" value="UniProtKB-KW"/>
</dbReference>
<dbReference type="SUPFAM" id="SSF53474">
    <property type="entry name" value="alpha/beta-Hydrolases"/>
    <property type="match status" value="1"/>
</dbReference>
<evidence type="ECO:0000256" key="1">
    <source>
        <dbReference type="ARBA" id="ARBA00005964"/>
    </source>
</evidence>
<evidence type="ECO:0000256" key="2">
    <source>
        <dbReference type="ARBA" id="ARBA00022801"/>
    </source>
</evidence>
<protein>
    <recommendedName>
        <fullName evidence="3">Carboxylic ester hydrolase</fullName>
        <ecNumber evidence="3">3.1.1.-</ecNumber>
    </recommendedName>
</protein>
<evidence type="ECO:0000313" key="6">
    <source>
        <dbReference type="Proteomes" id="UP001176517"/>
    </source>
</evidence>
<dbReference type="EC" id="3.1.1.-" evidence="3"/>
<dbReference type="Proteomes" id="UP001176517">
    <property type="component" value="Unassembled WGS sequence"/>
</dbReference>
<dbReference type="PANTHER" id="PTHR11559">
    <property type="entry name" value="CARBOXYLESTERASE"/>
    <property type="match status" value="1"/>
</dbReference>
<dbReference type="InterPro" id="IPR002018">
    <property type="entry name" value="CarbesteraseB"/>
</dbReference>
<dbReference type="EMBL" id="JAPDMZ010000269">
    <property type="protein sequence ID" value="KAK0544677.1"/>
    <property type="molecule type" value="Genomic_DNA"/>
</dbReference>
<comment type="caution">
    <text evidence="5">The sequence shown here is derived from an EMBL/GenBank/DDBJ whole genome shotgun (WGS) entry which is preliminary data.</text>
</comment>
<feature type="domain" description="Carboxylesterase type B" evidence="4">
    <location>
        <begin position="32"/>
        <end position="399"/>
    </location>
</feature>
<accession>A0AAN6JR50</accession>
<comment type="similarity">
    <text evidence="1 3">Belongs to the type-B carboxylesterase/lipase family.</text>
</comment>
<dbReference type="InterPro" id="IPR019826">
    <property type="entry name" value="Carboxylesterase_B_AS"/>
</dbReference>
<keyword evidence="2 3" id="KW-0378">Hydrolase</keyword>
<organism evidence="5 6">
    <name type="scientific">Tilletia horrida</name>
    <dbReference type="NCBI Taxonomy" id="155126"/>
    <lineage>
        <taxon>Eukaryota</taxon>
        <taxon>Fungi</taxon>
        <taxon>Dikarya</taxon>
        <taxon>Basidiomycota</taxon>
        <taxon>Ustilaginomycotina</taxon>
        <taxon>Exobasidiomycetes</taxon>
        <taxon>Tilletiales</taxon>
        <taxon>Tilletiaceae</taxon>
        <taxon>Tilletia</taxon>
    </lineage>
</organism>
<evidence type="ECO:0000256" key="3">
    <source>
        <dbReference type="RuleBase" id="RU361235"/>
    </source>
</evidence>
<gene>
    <name evidence="5" type="ORF">OC846_005980</name>
</gene>
<sequence>LATSLLGNFFLLTGGGNLFAQSEDCLFVLGAPDYPPEAFIEKSVNLSTPVILVSMSYRVAAYGFLAGKQVKANGTANIGLLDQRLAFQWVQNNIESFGGDKTKVTLWGESAGAVSIGMHLVAYGAKSSRGLYRAAIAESGSPYRLPRTEDLQTGFDIMVNSTGCAKSKLGGLECLRRVSTGKFNAAMSQVPGLFSWRGVGLFFKPTVDGTFLPAAPDQLAAQGRYNQDVALINGDQDDEGTLLTLAPSSNTTTPAQYEDWIRQAVFVNITDAQLARLNELYPNDPSAGSPFGTGTANDKGQNKRMAAVFGDVIFQGPRRKWLGVTTKTQPTYSYIYRAHKNDTSLGSFHVLELFNTYGYVKERLTDEMQARWIHFINTGSPNPASATLPTWPTYGSGKNILAFYDNITTVEVDNQRVEPINYVLSLNAQGVGFPL</sequence>
<feature type="non-terminal residue" evidence="5">
    <location>
        <position position="1"/>
    </location>
</feature>
<dbReference type="Pfam" id="PF00135">
    <property type="entry name" value="COesterase"/>
    <property type="match status" value="1"/>
</dbReference>
<evidence type="ECO:0000259" key="4">
    <source>
        <dbReference type="Pfam" id="PF00135"/>
    </source>
</evidence>
<dbReference type="PROSITE" id="PS00122">
    <property type="entry name" value="CARBOXYLESTERASE_B_1"/>
    <property type="match status" value="1"/>
</dbReference>
<dbReference type="Gene3D" id="3.40.50.1820">
    <property type="entry name" value="alpha/beta hydrolase"/>
    <property type="match status" value="1"/>
</dbReference>
<name>A0AAN6JR50_9BASI</name>